<dbReference type="OrthoDB" id="9790409at2"/>
<dbReference type="Pfam" id="PF20398">
    <property type="entry name" value="DUF6691"/>
    <property type="match status" value="1"/>
</dbReference>
<proteinExistence type="predicted"/>
<feature type="transmembrane region" description="Helical" evidence="1">
    <location>
        <begin position="12"/>
        <end position="29"/>
    </location>
</feature>
<organism evidence="2 3">
    <name type="scientific">Aquabacterium olei</name>
    <dbReference type="NCBI Taxonomy" id="1296669"/>
    <lineage>
        <taxon>Bacteria</taxon>
        <taxon>Pseudomonadati</taxon>
        <taxon>Pseudomonadota</taxon>
        <taxon>Betaproteobacteria</taxon>
        <taxon>Burkholderiales</taxon>
        <taxon>Aquabacterium</taxon>
    </lineage>
</organism>
<sequence length="143" mass="14697">MDRCRTRAGIGIALLAGLVFGAGLILSGMTDPTVVLGFLDVAGVWNPSLAFVMGGAVGVTLVGFRLVARRPAPLCDVQFHLPQKRTLDARLLIGAALFGVGWGLSGYCPGPALTGLLAGNAEAGIVVAAMLAGAWLQRRTNRG</sequence>
<dbReference type="InterPro" id="IPR046513">
    <property type="entry name" value="DUF6691"/>
</dbReference>
<dbReference type="KEGG" id="aon:DEH84_14630"/>
<keyword evidence="1" id="KW-1133">Transmembrane helix</keyword>
<evidence type="ECO:0000313" key="2">
    <source>
        <dbReference type="EMBL" id="AWI55301.1"/>
    </source>
</evidence>
<keyword evidence="1" id="KW-0812">Transmembrane</keyword>
<feature type="transmembrane region" description="Helical" evidence="1">
    <location>
        <begin position="49"/>
        <end position="68"/>
    </location>
</feature>
<dbReference type="EMBL" id="CP029210">
    <property type="protein sequence ID" value="AWI55301.1"/>
    <property type="molecule type" value="Genomic_DNA"/>
</dbReference>
<dbReference type="AlphaFoldDB" id="A0A2U8FW57"/>
<evidence type="ECO:0008006" key="4">
    <source>
        <dbReference type="Google" id="ProtNLM"/>
    </source>
</evidence>
<dbReference type="Proteomes" id="UP000244892">
    <property type="component" value="Chromosome"/>
</dbReference>
<evidence type="ECO:0000313" key="3">
    <source>
        <dbReference type="Proteomes" id="UP000244892"/>
    </source>
</evidence>
<keyword evidence="3" id="KW-1185">Reference proteome</keyword>
<feature type="transmembrane region" description="Helical" evidence="1">
    <location>
        <begin position="89"/>
        <end position="107"/>
    </location>
</feature>
<evidence type="ECO:0000256" key="1">
    <source>
        <dbReference type="SAM" id="Phobius"/>
    </source>
</evidence>
<keyword evidence="1" id="KW-0472">Membrane</keyword>
<reference evidence="2 3" key="1">
    <citation type="submission" date="2018-05" db="EMBL/GenBank/DDBJ databases">
        <title>complete genome sequence of Aquabacterium olei NBRC 110486.</title>
        <authorList>
            <person name="Tang B."/>
            <person name="Chang J."/>
            <person name="Zhang L."/>
            <person name="Yang H."/>
        </authorList>
    </citation>
    <scope>NUCLEOTIDE SEQUENCE [LARGE SCALE GENOMIC DNA]</scope>
    <source>
        <strain evidence="2 3">NBRC 110486</strain>
    </source>
</reference>
<name>A0A2U8FW57_9BURK</name>
<gene>
    <name evidence="2" type="ORF">DEH84_14630</name>
</gene>
<feature type="transmembrane region" description="Helical" evidence="1">
    <location>
        <begin position="113"/>
        <end position="136"/>
    </location>
</feature>
<accession>A0A2U8FW57</accession>
<protein>
    <recommendedName>
        <fullName evidence="4">YeeE/YedE family protein</fullName>
    </recommendedName>
</protein>